<dbReference type="NCBIfam" id="TIGR03189">
    <property type="entry name" value="dienoyl_CoA_hyt"/>
    <property type="match status" value="1"/>
</dbReference>
<dbReference type="PANTHER" id="PTHR42964:SF1">
    <property type="entry name" value="POLYKETIDE BIOSYNTHESIS ENOYL-COA HYDRATASE PKSH-RELATED"/>
    <property type="match status" value="1"/>
</dbReference>
<reference evidence="2 3" key="1">
    <citation type="submission" date="2019-11" db="EMBL/GenBank/DDBJ databases">
        <title>Draft Whole-Genome sequence of the marine photosynthetic bacterium Rhodovulum strictum DSM 11289.</title>
        <authorList>
            <person name="Kyndt J.A."/>
            <person name="Meyer T.E."/>
        </authorList>
    </citation>
    <scope>NUCLEOTIDE SEQUENCE [LARGE SCALE GENOMIC DNA]</scope>
    <source>
        <strain evidence="2 3">DSM 11289</strain>
    </source>
</reference>
<dbReference type="OrthoDB" id="5730382at2"/>
<evidence type="ECO:0000256" key="1">
    <source>
        <dbReference type="ARBA" id="ARBA00005254"/>
    </source>
</evidence>
<evidence type="ECO:0000313" key="3">
    <source>
        <dbReference type="Proteomes" id="UP000466730"/>
    </source>
</evidence>
<dbReference type="RefSeq" id="WP_153747782.1">
    <property type="nucleotide sequence ID" value="NZ_BAAADI010000008.1"/>
</dbReference>
<dbReference type="EC" id="4.2.1.100" evidence="2"/>
<evidence type="ECO:0000313" key="2">
    <source>
        <dbReference type="EMBL" id="MRH20466.1"/>
    </source>
</evidence>
<organism evidence="2 3">
    <name type="scientific">Rhodovulum strictum</name>
    <dbReference type="NCBI Taxonomy" id="58314"/>
    <lineage>
        <taxon>Bacteria</taxon>
        <taxon>Pseudomonadati</taxon>
        <taxon>Pseudomonadota</taxon>
        <taxon>Alphaproteobacteria</taxon>
        <taxon>Rhodobacterales</taxon>
        <taxon>Paracoccaceae</taxon>
        <taxon>Rhodovulum</taxon>
    </lineage>
</organism>
<keyword evidence="3" id="KW-1185">Reference proteome</keyword>
<dbReference type="GO" id="GO:0018823">
    <property type="term" value="F:cyclohexa-1,5-dienecarbonyl-CoA hydratase activity"/>
    <property type="evidence" value="ECO:0007669"/>
    <property type="project" value="UniProtKB-EC"/>
</dbReference>
<dbReference type="InterPro" id="IPR029045">
    <property type="entry name" value="ClpP/crotonase-like_dom_sf"/>
</dbReference>
<dbReference type="AlphaFoldDB" id="A0A844B272"/>
<dbReference type="CDD" id="cd06558">
    <property type="entry name" value="crotonase-like"/>
    <property type="match status" value="1"/>
</dbReference>
<dbReference type="EMBL" id="WJPO01000006">
    <property type="protein sequence ID" value="MRH20466.1"/>
    <property type="molecule type" value="Genomic_DNA"/>
</dbReference>
<dbReference type="InterPro" id="IPR017602">
    <property type="entry name" value="Dienoyl_CoA_hydratase"/>
</dbReference>
<accession>A0A844B272</accession>
<gene>
    <name evidence="2" type="ORF">GH815_05625</name>
</gene>
<dbReference type="Pfam" id="PF00378">
    <property type="entry name" value="ECH_1"/>
    <property type="match status" value="1"/>
</dbReference>
<comment type="similarity">
    <text evidence="1">Belongs to the enoyl-CoA hydratase/isomerase family.</text>
</comment>
<dbReference type="Proteomes" id="UP000466730">
    <property type="component" value="Unassembled WGS sequence"/>
</dbReference>
<dbReference type="InterPro" id="IPR051683">
    <property type="entry name" value="Enoyl-CoA_Hydratase/Isomerase"/>
</dbReference>
<protein>
    <submittedName>
        <fullName evidence="2">Cyclohexa-1,5-dienecarbonyl-CoA hydratase</fullName>
        <ecNumber evidence="2">4.2.1.100</ecNumber>
    </submittedName>
</protein>
<sequence length="257" mass="27857">MSAAPLKVWHDRDGRLLRLRLARPKANIVDAPMIAAIDAALSDHLDDPRLMGVLIDHEGPHFSFGASVEEHLPGQYEAMLRGFHAMVLRIVAAPVPVLVAVRGQCLGGGMEVAIAGNLIFAAPDARFGQPEIVLGVFAPPASVILPERMERCAAEAMLFSGQPVTGTEAHRLGLVHSVSDDPERAALDWFDSGIAGHSPSSLRLAVRAARGPYVERIRTRLAEAEALYLNELMQTRDAVEGLTAFLEKRPAQWEATR</sequence>
<dbReference type="SUPFAM" id="SSF52096">
    <property type="entry name" value="ClpP/crotonase"/>
    <property type="match status" value="1"/>
</dbReference>
<dbReference type="PANTHER" id="PTHR42964">
    <property type="entry name" value="ENOYL-COA HYDRATASE"/>
    <property type="match status" value="1"/>
</dbReference>
<keyword evidence="2" id="KW-0456">Lyase</keyword>
<dbReference type="InterPro" id="IPR001753">
    <property type="entry name" value="Enoyl-CoA_hydra/iso"/>
</dbReference>
<name>A0A844B272_9RHOB</name>
<dbReference type="Gene3D" id="3.90.226.10">
    <property type="entry name" value="2-enoyl-CoA Hydratase, Chain A, domain 1"/>
    <property type="match status" value="1"/>
</dbReference>
<proteinExistence type="inferred from homology"/>
<comment type="caution">
    <text evidence="2">The sequence shown here is derived from an EMBL/GenBank/DDBJ whole genome shotgun (WGS) entry which is preliminary data.</text>
</comment>